<dbReference type="OrthoDB" id="3193769at2"/>
<dbReference type="PROSITE" id="PS50994">
    <property type="entry name" value="INTEGRASE"/>
    <property type="match status" value="1"/>
</dbReference>
<protein>
    <recommendedName>
        <fullName evidence="1">Integrase catalytic domain-containing protein</fullName>
    </recommendedName>
</protein>
<evidence type="ECO:0000313" key="3">
    <source>
        <dbReference type="Proteomes" id="UP000297597"/>
    </source>
</evidence>
<proteinExistence type="predicted"/>
<dbReference type="InterPro" id="IPR054353">
    <property type="entry name" value="IstA-like_C"/>
</dbReference>
<dbReference type="Pfam" id="PF22483">
    <property type="entry name" value="Mu-transpos_C_2"/>
    <property type="match status" value="1"/>
</dbReference>
<keyword evidence="3" id="KW-1185">Reference proteome</keyword>
<dbReference type="PANTHER" id="PTHR35004">
    <property type="entry name" value="TRANSPOSASE RV3428C-RELATED"/>
    <property type="match status" value="1"/>
</dbReference>
<dbReference type="Proteomes" id="UP000297597">
    <property type="component" value="Unassembled WGS sequence"/>
</dbReference>
<dbReference type="PANTHER" id="PTHR35004:SF7">
    <property type="entry name" value="INTEGRASE PROTEIN"/>
    <property type="match status" value="1"/>
</dbReference>
<dbReference type="RefSeq" id="WP_134216215.1">
    <property type="nucleotide sequence ID" value="NZ_QFFZ01000108.1"/>
</dbReference>
<dbReference type="InterPro" id="IPR009057">
    <property type="entry name" value="Homeodomain-like_sf"/>
</dbReference>
<feature type="domain" description="Integrase catalytic" evidence="1">
    <location>
        <begin position="121"/>
        <end position="296"/>
    </location>
</feature>
<sequence>MIDVVDKETIRKLYHVQGKSIRWIARELGFARQTVKKAIQDSSPPKYNLVKPKPKPVISPIKSIVEQWLKEDKDRPPKQHHTGHRIYERLVEEYDYQGSESGIRRLLGQLRRKEKETFVPLEFIPGSNAQCDWCEATIIIAGEKKLAQVFLIRLGNSRMPFVMVFPHQRQEAFFEGMVYAFGFWGGVPKSVTYDNLKTAVYKVLRGRNRVEQNNFINFRSHHLFESRYCNPGRGNEKGSVENLAGFTERNFFTPEPEAKTWAEINTLLVERCLKYARTHKAPGTNLTVEEAWQVEKKHLLPLPVRQFDCCRHIEVNAAKNQLVRFENNFYSVPQGWVNHHLTLKAYVHKVEITGSHLLIASHKRSYACGDEIYDLDHYLETLYTKPRALEDSKPFKRAKLPDIFNKYLASLKEHHRQPEREFVKILMLHRETGWDALESALEQAFSGGIYQSDGVRQILEKITCKRLATSGSVPGRYPHLASFKVDLPKVSKFNQLLNQPGVIVH</sequence>
<dbReference type="NCBIfam" id="NF033546">
    <property type="entry name" value="transpos_IS21"/>
    <property type="match status" value="1"/>
</dbReference>
<accession>A0A4Y7RC51</accession>
<gene>
    <name evidence="2" type="ORF">Pmgp_03779</name>
</gene>
<evidence type="ECO:0000259" key="1">
    <source>
        <dbReference type="PROSITE" id="PS50994"/>
    </source>
</evidence>
<dbReference type="SUPFAM" id="SSF46689">
    <property type="entry name" value="Homeodomain-like"/>
    <property type="match status" value="1"/>
</dbReference>
<reference evidence="2 3" key="1">
    <citation type="journal article" date="2018" name="Environ. Microbiol.">
        <title>Novel energy conservation strategies and behaviour of Pelotomaculum schinkii driving syntrophic propionate catabolism.</title>
        <authorList>
            <person name="Hidalgo-Ahumada C.A.P."/>
            <person name="Nobu M.K."/>
            <person name="Narihiro T."/>
            <person name="Tamaki H."/>
            <person name="Liu W.T."/>
            <person name="Kamagata Y."/>
            <person name="Stams A.J.M."/>
            <person name="Imachi H."/>
            <person name="Sousa D.Z."/>
        </authorList>
    </citation>
    <scope>NUCLEOTIDE SEQUENCE [LARGE SCALE GENOMIC DNA]</scope>
    <source>
        <strain evidence="2 3">MGP</strain>
    </source>
</reference>
<name>A0A4Y7RC51_9FIRM</name>
<organism evidence="2 3">
    <name type="scientific">Pelotomaculum propionicicum</name>
    <dbReference type="NCBI Taxonomy" id="258475"/>
    <lineage>
        <taxon>Bacteria</taxon>
        <taxon>Bacillati</taxon>
        <taxon>Bacillota</taxon>
        <taxon>Clostridia</taxon>
        <taxon>Eubacteriales</taxon>
        <taxon>Desulfotomaculaceae</taxon>
        <taxon>Pelotomaculum</taxon>
    </lineage>
</organism>
<dbReference type="InterPro" id="IPR001584">
    <property type="entry name" value="Integrase_cat-core"/>
</dbReference>
<comment type="caution">
    <text evidence="2">The sequence shown here is derived from an EMBL/GenBank/DDBJ whole genome shotgun (WGS) entry which is preliminary data.</text>
</comment>
<dbReference type="EMBL" id="QFFZ01000108">
    <property type="protein sequence ID" value="TEB06339.1"/>
    <property type="molecule type" value="Genomic_DNA"/>
</dbReference>
<dbReference type="AlphaFoldDB" id="A0A4Y7RC51"/>
<dbReference type="GO" id="GO:0015074">
    <property type="term" value="P:DNA integration"/>
    <property type="evidence" value="ECO:0007669"/>
    <property type="project" value="InterPro"/>
</dbReference>
<evidence type="ECO:0000313" key="2">
    <source>
        <dbReference type="EMBL" id="TEB06339.1"/>
    </source>
</evidence>